<dbReference type="Pfam" id="PF06985">
    <property type="entry name" value="HET"/>
    <property type="match status" value="1"/>
</dbReference>
<dbReference type="PANTHER" id="PTHR10622">
    <property type="entry name" value="HET DOMAIN-CONTAINING PROTEIN"/>
    <property type="match status" value="1"/>
</dbReference>
<comment type="caution">
    <text evidence="2">The sequence shown here is derived from an EMBL/GenBank/DDBJ whole genome shotgun (WGS) entry which is preliminary data.</text>
</comment>
<accession>A0AA38W1Y7</accession>
<dbReference type="EMBL" id="JANBVN010000003">
    <property type="protein sequence ID" value="KAJ9165558.1"/>
    <property type="molecule type" value="Genomic_DNA"/>
</dbReference>
<sequence length="99" mass="11277">MWLLDTNTLELHEFIGGNLPDYAILSHVCGSEEVTFTEMRKMKHREAAKKKIGFSKIEGCCARAVRDGFQWAWIDSCCIDKRSSAELSEAINSMWACRC</sequence>
<organism evidence="2 3">
    <name type="scientific">Coniochaeta hoffmannii</name>
    <dbReference type="NCBI Taxonomy" id="91930"/>
    <lineage>
        <taxon>Eukaryota</taxon>
        <taxon>Fungi</taxon>
        <taxon>Dikarya</taxon>
        <taxon>Ascomycota</taxon>
        <taxon>Pezizomycotina</taxon>
        <taxon>Sordariomycetes</taxon>
        <taxon>Sordariomycetidae</taxon>
        <taxon>Coniochaetales</taxon>
        <taxon>Coniochaetaceae</taxon>
        <taxon>Coniochaeta</taxon>
    </lineage>
</organism>
<keyword evidence="3" id="KW-1185">Reference proteome</keyword>
<dbReference type="InterPro" id="IPR010730">
    <property type="entry name" value="HET"/>
</dbReference>
<reference evidence="2" key="1">
    <citation type="submission" date="2022-07" db="EMBL/GenBank/DDBJ databases">
        <title>Fungi with potential for degradation of polypropylene.</title>
        <authorList>
            <person name="Gostincar C."/>
        </authorList>
    </citation>
    <scope>NUCLEOTIDE SEQUENCE</scope>
    <source>
        <strain evidence="2">EXF-13287</strain>
    </source>
</reference>
<feature type="domain" description="Heterokaryon incompatibility" evidence="1">
    <location>
        <begin position="22"/>
        <end position="95"/>
    </location>
</feature>
<dbReference type="AlphaFoldDB" id="A0AA38W1Y7"/>
<evidence type="ECO:0000313" key="2">
    <source>
        <dbReference type="EMBL" id="KAJ9165558.1"/>
    </source>
</evidence>
<dbReference type="PANTHER" id="PTHR10622:SF10">
    <property type="entry name" value="HET DOMAIN-CONTAINING PROTEIN"/>
    <property type="match status" value="1"/>
</dbReference>
<evidence type="ECO:0000313" key="3">
    <source>
        <dbReference type="Proteomes" id="UP001174691"/>
    </source>
</evidence>
<evidence type="ECO:0000259" key="1">
    <source>
        <dbReference type="Pfam" id="PF06985"/>
    </source>
</evidence>
<name>A0AA38W1Y7_9PEZI</name>
<gene>
    <name evidence="2" type="ORF">NKR19_g279</name>
</gene>
<proteinExistence type="predicted"/>
<dbReference type="Proteomes" id="UP001174691">
    <property type="component" value="Unassembled WGS sequence"/>
</dbReference>
<protein>
    <recommendedName>
        <fullName evidence="1">Heterokaryon incompatibility domain-containing protein</fullName>
    </recommendedName>
</protein>